<accession>A0ABU9PXS8</accession>
<keyword evidence="3" id="KW-1185">Reference proteome</keyword>
<sequence>MKKMMTTRRTGENYTFVAQTPPPRIASDLPGRIWGGPQMRHEQVRSIDLLLCRNSAGHPVLDALHAPWFVESKDFGNLRRTTKVKNESLIVFIGHADIKHYV</sequence>
<feature type="region of interest" description="Disordered" evidence="1">
    <location>
        <begin position="1"/>
        <end position="29"/>
    </location>
</feature>
<gene>
    <name evidence="2" type="ORF">V8G57_15580</name>
</gene>
<evidence type="ECO:0000313" key="2">
    <source>
        <dbReference type="EMBL" id="MEM4988814.1"/>
    </source>
</evidence>
<name>A0ABU9PXS8_9BURK</name>
<dbReference type="RefSeq" id="WP_342830141.1">
    <property type="nucleotide sequence ID" value="NZ_JBANDC010000010.1"/>
</dbReference>
<evidence type="ECO:0000256" key="1">
    <source>
        <dbReference type="SAM" id="MobiDB-lite"/>
    </source>
</evidence>
<comment type="caution">
    <text evidence="2">The sequence shown here is derived from an EMBL/GenBank/DDBJ whole genome shotgun (WGS) entry which is preliminary data.</text>
</comment>
<protein>
    <submittedName>
        <fullName evidence="2">Uncharacterized protein</fullName>
    </submittedName>
</protein>
<reference evidence="2 3" key="1">
    <citation type="submission" date="2024-02" db="EMBL/GenBank/DDBJ databases">
        <title>Draft genome sequence of Collimonas sp. strain H4R21, an effective mineral-weathering bacterial strain isolated from the beech rhizosphere.</title>
        <authorList>
            <person name="Morin E."/>
            <person name="Uroz S."/>
            <person name="Leveau J.H.J."/>
            <person name="Kumar R."/>
            <person name="Rey M.W."/>
            <person name="Pham J."/>
        </authorList>
    </citation>
    <scope>NUCLEOTIDE SEQUENCE [LARGE SCALE GENOMIC DNA]</scope>
    <source>
        <strain evidence="2 3">H4R21</strain>
    </source>
</reference>
<organism evidence="2 3">
    <name type="scientific">Collimonas rhizosphaerae</name>
    <dbReference type="NCBI Taxonomy" id="3126357"/>
    <lineage>
        <taxon>Bacteria</taxon>
        <taxon>Pseudomonadati</taxon>
        <taxon>Pseudomonadota</taxon>
        <taxon>Betaproteobacteria</taxon>
        <taxon>Burkholderiales</taxon>
        <taxon>Oxalobacteraceae</taxon>
        <taxon>Collimonas</taxon>
    </lineage>
</organism>
<dbReference type="EMBL" id="JBANDC010000010">
    <property type="protein sequence ID" value="MEM4988814.1"/>
    <property type="molecule type" value="Genomic_DNA"/>
</dbReference>
<dbReference type="Proteomes" id="UP001495910">
    <property type="component" value="Unassembled WGS sequence"/>
</dbReference>
<proteinExistence type="predicted"/>
<evidence type="ECO:0000313" key="3">
    <source>
        <dbReference type="Proteomes" id="UP001495910"/>
    </source>
</evidence>